<organism evidence="2 3">
    <name type="scientific">Pleurotus ostreatus (strain PC15)</name>
    <name type="common">Oyster mushroom</name>
    <dbReference type="NCBI Taxonomy" id="1137138"/>
    <lineage>
        <taxon>Eukaryota</taxon>
        <taxon>Fungi</taxon>
        <taxon>Dikarya</taxon>
        <taxon>Basidiomycota</taxon>
        <taxon>Agaricomycotina</taxon>
        <taxon>Agaricomycetes</taxon>
        <taxon>Agaricomycetidae</taxon>
        <taxon>Agaricales</taxon>
        <taxon>Pleurotineae</taxon>
        <taxon>Pleurotaceae</taxon>
        <taxon>Pleurotus</taxon>
    </lineage>
</organism>
<gene>
    <name evidence="2" type="ORF">PLEOSDRAFT_1038442</name>
</gene>
<accession>A0A067NYS9</accession>
<proteinExistence type="predicted"/>
<dbReference type="EMBL" id="KL198007">
    <property type="protein sequence ID" value="KDQ28761.1"/>
    <property type="molecule type" value="Genomic_DNA"/>
</dbReference>
<evidence type="ECO:0000313" key="3">
    <source>
        <dbReference type="Proteomes" id="UP000027073"/>
    </source>
</evidence>
<feature type="compositionally biased region" description="Polar residues" evidence="1">
    <location>
        <begin position="292"/>
        <end position="307"/>
    </location>
</feature>
<dbReference type="HOGENOM" id="CLU_035340_1_0_1"/>
<sequence>MDNARIPAVYVNNDVVTSAMAARLAASMLGHVLFLKNQVPFPVSQLSRMPGGNTTTRAGKLRAELLTSMDTLSSHLITTFTALSTAYALRGCKSTFSPADTQRHILAGRTSTTYLSILVGPSIGAARARVVFGVDGLEVRHWGLRVDQEDEAEESEEEDEEDAEQGSEGDVSEEGEELSDEEGPQGSDSDSDSDSVEESDRPHAVPSPSISFEDEQQAFRIAERNLARTLANSSACDDDGGMDMASEMAPTQTHILLRAPRRFSHPAWIPRQNMSGSLDVMVDEFRADSNLPPISQSPERSHSNASKKTLKSKSRVEGVWIKARKDVDGGDGPESRTSPADVDEMDEMIWWSWDGKIVGFADW</sequence>
<dbReference type="OrthoDB" id="2387165at2759"/>
<dbReference type="InParanoid" id="A0A067NYS9"/>
<evidence type="ECO:0000256" key="1">
    <source>
        <dbReference type="SAM" id="MobiDB-lite"/>
    </source>
</evidence>
<dbReference type="Gene3D" id="3.30.900.20">
    <property type="match status" value="1"/>
</dbReference>
<feature type="region of interest" description="Disordered" evidence="1">
    <location>
        <begin position="289"/>
        <end position="341"/>
    </location>
</feature>
<feature type="region of interest" description="Disordered" evidence="1">
    <location>
        <begin position="145"/>
        <end position="214"/>
    </location>
</feature>
<reference evidence="3" key="1">
    <citation type="journal article" date="2014" name="Proc. Natl. Acad. Sci. U.S.A.">
        <title>Extensive sampling of basidiomycete genomes demonstrates inadequacy of the white-rot/brown-rot paradigm for wood decay fungi.</title>
        <authorList>
            <person name="Riley R."/>
            <person name="Salamov A.A."/>
            <person name="Brown D.W."/>
            <person name="Nagy L.G."/>
            <person name="Floudas D."/>
            <person name="Held B.W."/>
            <person name="Levasseur A."/>
            <person name="Lombard V."/>
            <person name="Morin E."/>
            <person name="Otillar R."/>
            <person name="Lindquist E.A."/>
            <person name="Sun H."/>
            <person name="LaButti K.M."/>
            <person name="Schmutz J."/>
            <person name="Jabbour D."/>
            <person name="Luo H."/>
            <person name="Baker S.E."/>
            <person name="Pisabarro A.G."/>
            <person name="Walton J.D."/>
            <person name="Blanchette R.A."/>
            <person name="Henrissat B."/>
            <person name="Martin F."/>
            <person name="Cullen D."/>
            <person name="Hibbett D.S."/>
            <person name="Grigoriev I.V."/>
        </authorList>
    </citation>
    <scope>NUCLEOTIDE SEQUENCE [LARGE SCALE GENOMIC DNA]</scope>
    <source>
        <strain evidence="3">PC15</strain>
    </source>
</reference>
<dbReference type="InterPro" id="IPR053729">
    <property type="entry name" value="MAD2L1BP_domain_sf"/>
</dbReference>
<dbReference type="VEuPathDB" id="FungiDB:PLEOSDRAFT_1038442"/>
<feature type="compositionally biased region" description="Acidic residues" evidence="1">
    <location>
        <begin position="148"/>
        <end position="197"/>
    </location>
</feature>
<dbReference type="AlphaFoldDB" id="A0A067NYS9"/>
<evidence type="ECO:0000313" key="2">
    <source>
        <dbReference type="EMBL" id="KDQ28761.1"/>
    </source>
</evidence>
<dbReference type="STRING" id="1137138.A0A067NYS9"/>
<protein>
    <submittedName>
        <fullName evidence="2">Uncharacterized protein</fullName>
    </submittedName>
</protein>
<name>A0A067NYS9_PLEO1</name>
<dbReference type="Proteomes" id="UP000027073">
    <property type="component" value="Unassembled WGS sequence"/>
</dbReference>